<evidence type="ECO:0000313" key="3">
    <source>
        <dbReference type="Proteomes" id="UP000006529"/>
    </source>
</evidence>
<sequence length="313" mass="36948">MDFNPVTAITSCCQSRFTNSQFHTREYEQHNYNDPRNYRRNYYYNLWVSFKQMDWRKYNSYISNFWRNSRFRFSIYNPYSWRSLRVRSSNQSCKSGTIRNRNRKRNRHYFYYGIIISLFSIAPARAEETAVSNPVAAATGNVTNQAVQFQNNGAPSRQHYGPNISCNGATMTFSPFYMGNHTKPWDIDESGMRPSSYTLGENWGGQLNFMIPLDREGLKRCRSMAARQEEKMRLDYELVRVKNCAELQQKGFMLKPGSRVGEMCSDVIPIAQWEKDYKLAVKNKLENECKPIPKGWKQWQKQKYQCPTTQKKQ</sequence>
<dbReference type="RefSeq" id="YP_005087418.1">
    <property type="nucleotide sequence ID" value="NC_016657.1"/>
</dbReference>
<protein>
    <submittedName>
        <fullName evidence="2">Gp165</fullName>
    </submittedName>
</protein>
<dbReference type="KEGG" id="vg:11538017"/>
<keyword evidence="1" id="KW-1133">Transmembrane helix</keyword>
<accession>E3SMF1</accession>
<evidence type="ECO:0000256" key="1">
    <source>
        <dbReference type="SAM" id="Phobius"/>
    </source>
</evidence>
<evidence type="ECO:0000313" key="2">
    <source>
        <dbReference type="EMBL" id="ADP00046.1"/>
    </source>
</evidence>
<dbReference type="Proteomes" id="UP000006529">
    <property type="component" value="Segment"/>
</dbReference>
<organism evidence="2 3">
    <name type="scientific">Cyanophage 9515-10a</name>
    <dbReference type="NCBI Taxonomy" id="444875"/>
    <lineage>
        <taxon>Viruses</taxon>
        <taxon>Duplodnaviria</taxon>
        <taxon>Heunggongvirae</taxon>
        <taxon>Uroviricota</taxon>
        <taxon>Caudoviricetes</taxon>
        <taxon>Autographivirales</taxon>
        <taxon>Sechaudvirinae</taxon>
        <taxon>Tangaroavirus</taxon>
        <taxon>Tangaroavirus tv951510a</taxon>
    </lineage>
</organism>
<gene>
    <name evidence="2" type="ORF">CYOG_00025</name>
</gene>
<keyword evidence="1" id="KW-0472">Membrane</keyword>
<keyword evidence="3" id="KW-1185">Reference proteome</keyword>
<dbReference type="EMBL" id="GU071100">
    <property type="protein sequence ID" value="ADP00046.1"/>
    <property type="molecule type" value="Genomic_DNA"/>
</dbReference>
<reference evidence="2 3" key="1">
    <citation type="submission" date="2009-10" db="EMBL/GenBank/DDBJ databases">
        <title>The Genome Sequence of Cyanophage 9515-10a.</title>
        <authorList>
            <consortium name="The Broad Institute Genome Sequencing Platform"/>
            <person name="Henn M.R."/>
            <person name="Sullivan M.S."/>
            <person name="Osburne M.S."/>
            <person name="Levin J."/>
            <person name="Malboeuf C."/>
            <person name="Casali M."/>
            <person name="Russ C."/>
            <person name="Lennon N."/>
            <person name="Erlich R."/>
            <person name="Young S.K."/>
            <person name="Koehrsen M."/>
            <person name="Yandava C."/>
            <person name="Zeng Q."/>
            <person name="Alvarado L."/>
            <person name="Anderson S."/>
            <person name="Berlin A."/>
            <person name="Borenstein D."/>
            <person name="Chen Z."/>
            <person name="Engels R."/>
            <person name="Freedman E."/>
            <person name="Gellesch M."/>
            <person name="Goldberg J."/>
            <person name="Green L."/>
            <person name="Griggs A."/>
            <person name="Gujja S."/>
            <person name="Heiman D."/>
            <person name="Hepburn T."/>
            <person name="Howarth C."/>
            <person name="Jen D."/>
            <person name="Larson L."/>
            <person name="Lewis B."/>
            <person name="Mehta T."/>
            <person name="Park D."/>
            <person name="Pearson M."/>
            <person name="Roberts A."/>
            <person name="Ryan E."/>
            <person name="Saif S."/>
            <person name="Shea T."/>
            <person name="Shenoy N."/>
            <person name="Sisk P."/>
            <person name="Stolte C."/>
            <person name="Sykes S."/>
            <person name="Walk T."/>
            <person name="White J."/>
            <person name="Yu Q."/>
            <person name="Coleman M.L."/>
            <person name="Huang K.H."/>
            <person name="Weigele P.R."/>
            <person name="DeFrancesco A.S."/>
            <person name="Kern S.E."/>
            <person name="Thompson L.R."/>
            <person name="Fu R."/>
            <person name="Hombeck B."/>
            <person name="Chisholm S.W."/>
            <person name="Haas B."/>
            <person name="Nusbaum C."/>
            <person name="Galagan J."/>
            <person name="Birren B."/>
        </authorList>
    </citation>
    <scope>NUCLEOTIDE SEQUENCE [LARGE SCALE GENOMIC DNA]</scope>
    <source>
        <strain evidence="2">9515-10a</strain>
    </source>
</reference>
<feature type="transmembrane region" description="Helical" evidence="1">
    <location>
        <begin position="109"/>
        <end position="126"/>
    </location>
</feature>
<proteinExistence type="predicted"/>
<dbReference type="GeneID" id="11538017"/>
<keyword evidence="1" id="KW-0812">Transmembrane</keyword>
<name>E3SMF1_9CAUD</name>
<dbReference type="OrthoDB" id="9950at10239"/>